<dbReference type="SUPFAM" id="SSF47616">
    <property type="entry name" value="GST C-terminal domain-like"/>
    <property type="match status" value="1"/>
</dbReference>
<name>A0A2I0BHE2_9ASPA</name>
<dbReference type="CDD" id="cd03058">
    <property type="entry name" value="GST_N_Tau"/>
    <property type="match status" value="1"/>
</dbReference>
<dbReference type="PROSITE" id="PS50404">
    <property type="entry name" value="GST_NTER"/>
    <property type="match status" value="1"/>
</dbReference>
<dbReference type="SFLD" id="SFLDG00358">
    <property type="entry name" value="Main_(cytGST)"/>
    <property type="match status" value="1"/>
</dbReference>
<reference evidence="7 8" key="1">
    <citation type="journal article" date="2017" name="Nature">
        <title>The Apostasia genome and the evolution of orchids.</title>
        <authorList>
            <person name="Zhang G.Q."/>
            <person name="Liu K.W."/>
            <person name="Li Z."/>
            <person name="Lohaus R."/>
            <person name="Hsiao Y.Y."/>
            <person name="Niu S.C."/>
            <person name="Wang J.Y."/>
            <person name="Lin Y.C."/>
            <person name="Xu Q."/>
            <person name="Chen L.J."/>
            <person name="Yoshida K."/>
            <person name="Fujiwara S."/>
            <person name="Wang Z.W."/>
            <person name="Zhang Y.Q."/>
            <person name="Mitsuda N."/>
            <person name="Wang M."/>
            <person name="Liu G.H."/>
            <person name="Pecoraro L."/>
            <person name="Huang H.X."/>
            <person name="Xiao X.J."/>
            <person name="Lin M."/>
            <person name="Wu X.Y."/>
            <person name="Wu W.L."/>
            <person name="Chen Y.Y."/>
            <person name="Chang S.B."/>
            <person name="Sakamoto S."/>
            <person name="Ohme-Takagi M."/>
            <person name="Yagi M."/>
            <person name="Zeng S.J."/>
            <person name="Shen C.Y."/>
            <person name="Yeh C.M."/>
            <person name="Luo Y.B."/>
            <person name="Tsai W.C."/>
            <person name="Van de Peer Y."/>
            <person name="Liu Z.J."/>
        </authorList>
    </citation>
    <scope>NUCLEOTIDE SEQUENCE [LARGE SCALE GENOMIC DNA]</scope>
    <source>
        <strain evidence="8">cv. Shenzhen</strain>
        <tissue evidence="7">Stem</tissue>
    </source>
</reference>
<dbReference type="InterPro" id="IPR040079">
    <property type="entry name" value="Glutathione_S-Trfase"/>
</dbReference>
<dbReference type="Proteomes" id="UP000236161">
    <property type="component" value="Unassembled WGS sequence"/>
</dbReference>
<feature type="domain" description="GST N-terminal" evidence="5">
    <location>
        <begin position="28"/>
        <end position="107"/>
    </location>
</feature>
<accession>A0A2I0BHE2</accession>
<dbReference type="SUPFAM" id="SSF52833">
    <property type="entry name" value="Thioredoxin-like"/>
    <property type="match status" value="1"/>
</dbReference>
<feature type="region of interest" description="Disordered" evidence="4">
    <location>
        <begin position="1"/>
        <end position="26"/>
    </location>
</feature>
<evidence type="ECO:0000313" key="8">
    <source>
        <dbReference type="Proteomes" id="UP000236161"/>
    </source>
</evidence>
<dbReference type="GO" id="GO:0005737">
    <property type="term" value="C:cytoplasm"/>
    <property type="evidence" value="ECO:0007669"/>
    <property type="project" value="TreeGrafter"/>
</dbReference>
<dbReference type="FunFam" id="1.20.1050.10:FF:000016">
    <property type="entry name" value="Glutathione S-transferase U9"/>
    <property type="match status" value="1"/>
</dbReference>
<evidence type="ECO:0000313" key="7">
    <source>
        <dbReference type="EMBL" id="PKA67213.1"/>
    </source>
</evidence>
<dbReference type="InterPro" id="IPR036282">
    <property type="entry name" value="Glutathione-S-Trfase_C_sf"/>
</dbReference>
<dbReference type="Gene3D" id="1.20.1050.10">
    <property type="match status" value="1"/>
</dbReference>
<keyword evidence="8" id="KW-1185">Reference proteome</keyword>
<evidence type="ECO:0000259" key="6">
    <source>
        <dbReference type="PROSITE" id="PS50405"/>
    </source>
</evidence>
<dbReference type="InterPro" id="IPR045073">
    <property type="entry name" value="Omega/Tau-like"/>
</dbReference>
<dbReference type="GO" id="GO:0004364">
    <property type="term" value="F:glutathione transferase activity"/>
    <property type="evidence" value="ECO:0007669"/>
    <property type="project" value="UniProtKB-EC"/>
</dbReference>
<dbReference type="PANTHER" id="PTHR11260">
    <property type="entry name" value="GLUTATHIONE S-TRANSFERASE, GST, SUPERFAMILY, GST DOMAIN CONTAINING"/>
    <property type="match status" value="1"/>
</dbReference>
<dbReference type="GO" id="GO:0006749">
    <property type="term" value="P:glutathione metabolic process"/>
    <property type="evidence" value="ECO:0007669"/>
    <property type="project" value="InterPro"/>
</dbReference>
<dbReference type="EC" id="2.5.1.18" evidence="1"/>
<evidence type="ECO:0000256" key="2">
    <source>
        <dbReference type="ARBA" id="ARBA00022679"/>
    </source>
</evidence>
<dbReference type="PANTHER" id="PTHR11260:SF683">
    <property type="entry name" value="GLUTATHIONE TRANSFERASE"/>
    <property type="match status" value="1"/>
</dbReference>
<evidence type="ECO:0000256" key="3">
    <source>
        <dbReference type="ARBA" id="ARBA00047960"/>
    </source>
</evidence>
<dbReference type="SFLD" id="SFLDS00019">
    <property type="entry name" value="Glutathione_Transferase_(cytos"/>
    <property type="match status" value="1"/>
</dbReference>
<gene>
    <name evidence="7" type="ORF">AXF42_Ash004705</name>
</gene>
<dbReference type="PROSITE" id="PS50405">
    <property type="entry name" value="GST_CTER"/>
    <property type="match status" value="1"/>
</dbReference>
<dbReference type="InterPro" id="IPR004045">
    <property type="entry name" value="Glutathione_S-Trfase_N"/>
</dbReference>
<dbReference type="GO" id="GO:0009407">
    <property type="term" value="P:toxin catabolic process"/>
    <property type="evidence" value="ECO:0007669"/>
    <property type="project" value="UniProtKB-ARBA"/>
</dbReference>
<evidence type="ECO:0000259" key="5">
    <source>
        <dbReference type="PROSITE" id="PS50404"/>
    </source>
</evidence>
<protein>
    <recommendedName>
        <fullName evidence="1">glutathione transferase</fullName>
        <ecNumber evidence="1">2.5.1.18</ecNumber>
    </recommendedName>
</protein>
<organism evidence="7 8">
    <name type="scientific">Apostasia shenzhenica</name>
    <dbReference type="NCBI Taxonomy" id="1088818"/>
    <lineage>
        <taxon>Eukaryota</taxon>
        <taxon>Viridiplantae</taxon>
        <taxon>Streptophyta</taxon>
        <taxon>Embryophyta</taxon>
        <taxon>Tracheophyta</taxon>
        <taxon>Spermatophyta</taxon>
        <taxon>Magnoliopsida</taxon>
        <taxon>Liliopsida</taxon>
        <taxon>Asparagales</taxon>
        <taxon>Orchidaceae</taxon>
        <taxon>Apostasioideae</taxon>
        <taxon>Apostasia</taxon>
    </lineage>
</organism>
<dbReference type="STRING" id="1088818.A0A2I0BHE2"/>
<dbReference type="InterPro" id="IPR010987">
    <property type="entry name" value="Glutathione-S-Trfase_C-like"/>
</dbReference>
<dbReference type="SFLD" id="SFLDG01152">
    <property type="entry name" value="Main.3:_Omega-_and_Tau-like"/>
    <property type="match status" value="1"/>
</dbReference>
<dbReference type="CDD" id="cd03185">
    <property type="entry name" value="GST_C_Tau"/>
    <property type="match status" value="1"/>
</dbReference>
<dbReference type="AlphaFoldDB" id="A0A2I0BHE2"/>
<proteinExistence type="predicted"/>
<feature type="domain" description="GST C-terminal" evidence="6">
    <location>
        <begin position="113"/>
        <end position="243"/>
    </location>
</feature>
<dbReference type="EMBL" id="KZ451883">
    <property type="protein sequence ID" value="PKA67213.1"/>
    <property type="molecule type" value="Genomic_DNA"/>
</dbReference>
<dbReference type="InterPro" id="IPR004046">
    <property type="entry name" value="GST_C"/>
</dbReference>
<feature type="compositionally biased region" description="Basic and acidic residues" evidence="4">
    <location>
        <begin position="1"/>
        <end position="19"/>
    </location>
</feature>
<evidence type="ECO:0000256" key="4">
    <source>
        <dbReference type="SAM" id="MobiDB-lite"/>
    </source>
</evidence>
<evidence type="ECO:0000256" key="1">
    <source>
        <dbReference type="ARBA" id="ARBA00012452"/>
    </source>
</evidence>
<keyword evidence="2 7" id="KW-0808">Transferase</keyword>
<dbReference type="Gene3D" id="3.40.30.10">
    <property type="entry name" value="Glutaredoxin"/>
    <property type="match status" value="1"/>
</dbReference>
<dbReference type="Pfam" id="PF13417">
    <property type="entry name" value="GST_N_3"/>
    <property type="match status" value="1"/>
</dbReference>
<dbReference type="InterPro" id="IPR036249">
    <property type="entry name" value="Thioredoxin-like_sf"/>
</dbReference>
<dbReference type="OrthoDB" id="4951845at2759"/>
<dbReference type="Pfam" id="PF00043">
    <property type="entry name" value="GST_C"/>
    <property type="match status" value="1"/>
</dbReference>
<sequence length="266" mass="29021">MEETKQDSAKPPEPEKNIEEDNSSSSSANLKLFGSWASSYTHRVQLALKIKNLAFAYVEEDLTDKSPSLLLHNPIYKKVPVLLAGGRPIPESLLILHFLDEAFPGTSPILPADPFDRAIARFWAHFAEDRLGPAVAAVFSSSGEAQNAAVCRVHDELRLIEAELQDGAFAGRRFFAGDRIGLLDIVLGCGSYWLGVFEEVAGVKLVDAGEFPRFHAWLSDFEEQEVKAIIPPFDKLLTYARGLRQMLLDPNGDAGGVVAGSAALTV</sequence>
<comment type="catalytic activity">
    <reaction evidence="3">
        <text>RX + glutathione = an S-substituted glutathione + a halide anion + H(+)</text>
        <dbReference type="Rhea" id="RHEA:16437"/>
        <dbReference type="ChEBI" id="CHEBI:15378"/>
        <dbReference type="ChEBI" id="CHEBI:16042"/>
        <dbReference type="ChEBI" id="CHEBI:17792"/>
        <dbReference type="ChEBI" id="CHEBI:57925"/>
        <dbReference type="ChEBI" id="CHEBI:90779"/>
        <dbReference type="EC" id="2.5.1.18"/>
    </reaction>
</comment>
<dbReference type="InterPro" id="IPR045074">
    <property type="entry name" value="GST_C_Tau"/>
</dbReference>